<evidence type="ECO:0000256" key="5">
    <source>
        <dbReference type="ARBA" id="ARBA00022989"/>
    </source>
</evidence>
<reference evidence="9 10" key="1">
    <citation type="submission" date="2009-01" db="EMBL/GenBank/DDBJ databases">
        <authorList>
            <person name="Qin X."/>
            <person name="Bachman B."/>
            <person name="Battles P."/>
            <person name="Bell A."/>
            <person name="Bess C."/>
            <person name="Bickham C."/>
            <person name="Chaboub L."/>
            <person name="Chen D."/>
            <person name="Coyle M."/>
            <person name="Deiros D.R."/>
            <person name="Dinh H."/>
            <person name="Forbes L."/>
            <person name="Fowler G."/>
            <person name="Francisco L."/>
            <person name="Fu Q."/>
            <person name="Gubbala S."/>
            <person name="Hale W."/>
            <person name="Han Y."/>
            <person name="Hemphill L."/>
            <person name="Highlander S.K."/>
            <person name="Hirani K."/>
            <person name="Hogues M."/>
            <person name="Jackson L."/>
            <person name="Jakkamsetti A."/>
            <person name="Javaid M."/>
            <person name="Jiang H."/>
            <person name="Korchina V."/>
            <person name="Kovar C."/>
            <person name="Lara F."/>
            <person name="Lee S."/>
            <person name="Mata R."/>
            <person name="Mathew T."/>
            <person name="Moen C."/>
            <person name="Morales K."/>
            <person name="Munidasa M."/>
            <person name="Nazareth L."/>
            <person name="Ngo R."/>
            <person name="Nguyen L."/>
            <person name="Okwuonu G."/>
            <person name="Ongeri F."/>
            <person name="Patil S."/>
            <person name="Petrosino J."/>
            <person name="Pham C."/>
            <person name="Pham P."/>
            <person name="Pu L.-L."/>
            <person name="Puazo M."/>
            <person name="Raj R."/>
            <person name="Reid J."/>
            <person name="Rouhana J."/>
            <person name="Saada N."/>
            <person name="Shang Y."/>
            <person name="Simmons D."/>
            <person name="Thornton R."/>
            <person name="Warren J."/>
            <person name="Weissenberger G."/>
            <person name="Zhang J."/>
            <person name="Zhang L."/>
            <person name="Zhou C."/>
            <person name="Zhu D."/>
            <person name="Muzny D."/>
            <person name="Worley K."/>
            <person name="Gibbs R."/>
        </authorList>
    </citation>
    <scope>NUCLEOTIDE SEQUENCE [LARGE SCALE GENOMIC DNA]</scope>
    <source>
        <strain evidence="9 10">DSM 15436</strain>
    </source>
</reference>
<dbReference type="GO" id="GO:0015171">
    <property type="term" value="F:amino acid transmembrane transporter activity"/>
    <property type="evidence" value="ECO:0007669"/>
    <property type="project" value="TreeGrafter"/>
</dbReference>
<feature type="transmembrane region" description="Helical" evidence="7">
    <location>
        <begin position="168"/>
        <end position="186"/>
    </location>
</feature>
<dbReference type="AlphaFoldDB" id="C0W294"/>
<keyword evidence="2" id="KW-0813">Transport</keyword>
<name>C0W294_9ACTO</name>
<evidence type="ECO:0000256" key="4">
    <source>
        <dbReference type="ARBA" id="ARBA00022970"/>
    </source>
</evidence>
<dbReference type="HOGENOM" id="CLU_007946_8_4_11"/>
<keyword evidence="5 7" id="KW-1133">Transmembrane helix</keyword>
<dbReference type="eggNOG" id="COG0833">
    <property type="taxonomic scope" value="Bacteria"/>
</dbReference>
<evidence type="ECO:0000313" key="10">
    <source>
        <dbReference type="Proteomes" id="UP000010301"/>
    </source>
</evidence>
<sequence>MSVSPFTLIFEKAGILGAASVMNAVILTAILSAGNSGLYASSRMLYSMAVSGKAPKIFAKVNSRGVPMPALLATTAIGGFAFLTSLIGDGTAYVWLITVSGLAGFIVWAGIAWSHYRFRRAFKLQGHDVSELPFRSKLYPLGPIVALVMVLVVIAGQNLEVWQGRADWLTVFSTYVGLLAFLALWVGHKLITKSPGVKLTDADLSRTID</sequence>
<keyword evidence="6 7" id="KW-0472">Membrane</keyword>
<keyword evidence="10" id="KW-1185">Reference proteome</keyword>
<feature type="transmembrane region" description="Helical" evidence="7">
    <location>
        <begin position="15"/>
        <end position="38"/>
    </location>
</feature>
<dbReference type="STRING" id="525245.HMPREF0044_1438"/>
<dbReference type="PANTHER" id="PTHR43341:SF1">
    <property type="entry name" value="GENERAL AMINO-ACID PERMEASE GAP1"/>
    <property type="match status" value="1"/>
</dbReference>
<evidence type="ECO:0000256" key="1">
    <source>
        <dbReference type="ARBA" id="ARBA00004141"/>
    </source>
</evidence>
<dbReference type="Proteomes" id="UP000010301">
    <property type="component" value="Unassembled WGS sequence"/>
</dbReference>
<comment type="subcellular location">
    <subcellularLocation>
        <location evidence="1">Membrane</location>
        <topology evidence="1">Multi-pass membrane protein</topology>
    </subcellularLocation>
</comment>
<evidence type="ECO:0000256" key="7">
    <source>
        <dbReference type="SAM" id="Phobius"/>
    </source>
</evidence>
<dbReference type="Pfam" id="PF00324">
    <property type="entry name" value="AA_permease"/>
    <property type="match status" value="1"/>
</dbReference>
<dbReference type="PANTHER" id="PTHR43341">
    <property type="entry name" value="AMINO ACID PERMEASE"/>
    <property type="match status" value="1"/>
</dbReference>
<feature type="transmembrane region" description="Helical" evidence="7">
    <location>
        <begin position="93"/>
        <end position="116"/>
    </location>
</feature>
<dbReference type="Gene3D" id="1.20.1740.10">
    <property type="entry name" value="Amino acid/polyamine transporter I"/>
    <property type="match status" value="1"/>
</dbReference>
<evidence type="ECO:0000256" key="2">
    <source>
        <dbReference type="ARBA" id="ARBA00022448"/>
    </source>
</evidence>
<accession>C0W294</accession>
<comment type="caution">
    <text evidence="9">The sequence shown here is derived from an EMBL/GenBank/DDBJ whole genome shotgun (WGS) entry which is preliminary data.</text>
</comment>
<gene>
    <name evidence="9" type="ORF">HMPREF0044_1438</name>
</gene>
<organism evidence="9 10">
    <name type="scientific">Gleimia coleocanis DSM 15436</name>
    <dbReference type="NCBI Taxonomy" id="525245"/>
    <lineage>
        <taxon>Bacteria</taxon>
        <taxon>Bacillati</taxon>
        <taxon>Actinomycetota</taxon>
        <taxon>Actinomycetes</taxon>
        <taxon>Actinomycetales</taxon>
        <taxon>Actinomycetaceae</taxon>
        <taxon>Gleimia</taxon>
    </lineage>
</organism>
<feature type="domain" description="Amino acid permease/ SLC12A" evidence="8">
    <location>
        <begin position="3"/>
        <end position="194"/>
    </location>
</feature>
<evidence type="ECO:0000256" key="3">
    <source>
        <dbReference type="ARBA" id="ARBA00022692"/>
    </source>
</evidence>
<dbReference type="InterPro" id="IPR050524">
    <property type="entry name" value="APC_YAT"/>
</dbReference>
<evidence type="ECO:0000259" key="8">
    <source>
        <dbReference type="Pfam" id="PF00324"/>
    </source>
</evidence>
<keyword evidence="4" id="KW-0029">Amino-acid transport</keyword>
<evidence type="ECO:0000256" key="6">
    <source>
        <dbReference type="ARBA" id="ARBA00023136"/>
    </source>
</evidence>
<dbReference type="InterPro" id="IPR004841">
    <property type="entry name" value="AA-permease/SLC12A_dom"/>
</dbReference>
<feature type="transmembrane region" description="Helical" evidence="7">
    <location>
        <begin position="66"/>
        <end position="87"/>
    </location>
</feature>
<feature type="transmembrane region" description="Helical" evidence="7">
    <location>
        <begin position="137"/>
        <end position="156"/>
    </location>
</feature>
<keyword evidence="3 7" id="KW-0812">Transmembrane</keyword>
<dbReference type="GO" id="GO:0016020">
    <property type="term" value="C:membrane"/>
    <property type="evidence" value="ECO:0007669"/>
    <property type="project" value="UniProtKB-SubCell"/>
</dbReference>
<dbReference type="EMBL" id="ACFG01000037">
    <property type="protein sequence ID" value="EEH63199.1"/>
    <property type="molecule type" value="Genomic_DNA"/>
</dbReference>
<evidence type="ECO:0000313" key="9">
    <source>
        <dbReference type="EMBL" id="EEH63199.1"/>
    </source>
</evidence>
<proteinExistence type="predicted"/>
<protein>
    <submittedName>
        <fullName evidence="9">Amino acid permease</fullName>
    </submittedName>
</protein>